<dbReference type="EMBL" id="SNVI01000004">
    <property type="protein sequence ID" value="TFE38163.1"/>
    <property type="molecule type" value="Genomic_DNA"/>
</dbReference>
<dbReference type="AlphaFoldDB" id="A0A4Y8MLD6"/>
<dbReference type="Gene3D" id="3.30.1360.120">
    <property type="entry name" value="Probable tRNA modification gtpase trme, domain 1"/>
    <property type="match status" value="1"/>
</dbReference>
<evidence type="ECO:0000313" key="2">
    <source>
        <dbReference type="Proteomes" id="UP000297385"/>
    </source>
</evidence>
<sequence length="61" mass="7078">MDIDPASRGIGQAATTRFASFPAMLIHRGEKKYLLYFDIGYEEYVLTWLVEESQEFREDTA</sequence>
<dbReference type="InterPro" id="IPR027266">
    <property type="entry name" value="TrmE/GcvT-like"/>
</dbReference>
<comment type="caution">
    <text evidence="1">The sequence shown here is derived from an EMBL/GenBank/DDBJ whole genome shotgun (WGS) entry which is preliminary data.</text>
</comment>
<gene>
    <name evidence="1" type="ORF">E2553_37435</name>
</gene>
<accession>A0A4Y8MLD6</accession>
<proteinExistence type="predicted"/>
<reference evidence="1 2" key="1">
    <citation type="submission" date="2019-03" db="EMBL/GenBank/DDBJ databases">
        <title>Complete Genome Sequence of Paraburkholderia dipogonis ICMP 19430T, a Nitrogen-fixing Symbiont of the South African Invasive Legume Dipogon lignosus in New Zealand.</title>
        <authorList>
            <person name="De Meyer S.E."/>
        </authorList>
    </citation>
    <scope>NUCLEOTIDE SEQUENCE [LARGE SCALE GENOMIC DNA]</scope>
    <source>
        <strain evidence="1 2">ICMP 19430</strain>
    </source>
</reference>
<name>A0A4Y8MLD6_9BURK</name>
<organism evidence="1 2">
    <name type="scientific">Paraburkholderia dipogonis</name>
    <dbReference type="NCBI Taxonomy" id="1211383"/>
    <lineage>
        <taxon>Bacteria</taxon>
        <taxon>Pseudomonadati</taxon>
        <taxon>Pseudomonadota</taxon>
        <taxon>Betaproteobacteria</taxon>
        <taxon>Burkholderiales</taxon>
        <taxon>Burkholderiaceae</taxon>
        <taxon>Paraburkholderia</taxon>
    </lineage>
</organism>
<evidence type="ECO:0000313" key="1">
    <source>
        <dbReference type="EMBL" id="TFE38163.1"/>
    </source>
</evidence>
<protein>
    <submittedName>
        <fullName evidence="1">Uncharacterized protein</fullName>
    </submittedName>
</protein>
<dbReference type="Proteomes" id="UP000297385">
    <property type="component" value="Unassembled WGS sequence"/>
</dbReference>